<dbReference type="InterPro" id="IPR005905">
    <property type="entry name" value="D_ala_D_ala"/>
</dbReference>
<comment type="cofactor">
    <cofactor evidence="2">
        <name>Mg(2+)</name>
        <dbReference type="ChEBI" id="CHEBI:18420"/>
    </cofactor>
</comment>
<dbReference type="Gene3D" id="3.40.50.20">
    <property type="match status" value="1"/>
</dbReference>
<dbReference type="InterPro" id="IPR016185">
    <property type="entry name" value="PreATP-grasp_dom_sf"/>
</dbReference>
<dbReference type="Pfam" id="PF07478">
    <property type="entry name" value="Dala_Dala_lig_C"/>
    <property type="match status" value="1"/>
</dbReference>
<gene>
    <name evidence="14" type="ORF">UFOPK3444_00663</name>
</gene>
<dbReference type="PROSITE" id="PS00843">
    <property type="entry name" value="DALA_DALA_LIGASE_1"/>
    <property type="match status" value="1"/>
</dbReference>
<dbReference type="GO" id="GO:0071555">
    <property type="term" value="P:cell wall organization"/>
    <property type="evidence" value="ECO:0007669"/>
    <property type="project" value="UniProtKB-KW"/>
</dbReference>
<dbReference type="SUPFAM" id="SSF56059">
    <property type="entry name" value="Glutathione synthetase ATP-binding domain-like"/>
    <property type="match status" value="1"/>
</dbReference>
<sequence>MTRSALSVAVLAGGRSSEREVSLQSGASVVAGLTEAGHLPKLIEISSEGHWTLEGSPVLLTPGQGLEGFDVAFPVVHGPFGEDGTLQGLLESVRIPYVGSGVAASAIVLDKILAKQRLEQEGIPQVDYVGFTEADWLSAREAVLAAARSLGSPVWVKPARLGSSVGISRVDNPADDDLIDAITNALTHDPRVIIEASSSGREVEVSVIERSGEDGTRTLTSSSPGEILLPDAAEGEWYDYDRKYKAGGMELEVPANLTPAQATAVGETARLAFERLGCEGYARVDCFVEGDRVLINEINTSPGFTATSVFSRLFGADGIAYPDLLGELINSALDRHASSARFTF</sequence>
<dbReference type="GO" id="GO:0005829">
    <property type="term" value="C:cytosol"/>
    <property type="evidence" value="ECO:0007669"/>
    <property type="project" value="TreeGrafter"/>
</dbReference>
<name>A0A6J7DKN0_9ZZZZ</name>
<dbReference type="HAMAP" id="MF_00047">
    <property type="entry name" value="Dala_Dala_lig"/>
    <property type="match status" value="1"/>
</dbReference>
<dbReference type="Gene3D" id="3.30.470.20">
    <property type="entry name" value="ATP-grasp fold, B domain"/>
    <property type="match status" value="1"/>
</dbReference>
<evidence type="ECO:0000256" key="9">
    <source>
        <dbReference type="ARBA" id="ARBA00022960"/>
    </source>
</evidence>
<proteinExistence type="inferred from homology"/>
<dbReference type="InterPro" id="IPR000291">
    <property type="entry name" value="D-Ala_lig_Van_CS"/>
</dbReference>
<dbReference type="InterPro" id="IPR011127">
    <property type="entry name" value="Dala_Dala_lig_N"/>
</dbReference>
<dbReference type="PANTHER" id="PTHR23132:SF25">
    <property type="entry name" value="D-ALANINE--D-ALANINE LIGASE A"/>
    <property type="match status" value="1"/>
</dbReference>
<evidence type="ECO:0000256" key="7">
    <source>
        <dbReference type="ARBA" id="ARBA00022840"/>
    </source>
</evidence>
<accession>A0A6J7DKN0</accession>
<keyword evidence="4" id="KW-0436">Ligase</keyword>
<evidence type="ECO:0000256" key="6">
    <source>
        <dbReference type="ARBA" id="ARBA00022741"/>
    </source>
</evidence>
<keyword evidence="10" id="KW-0573">Peptidoglycan synthesis</keyword>
<dbReference type="SUPFAM" id="SSF52440">
    <property type="entry name" value="PreATP-grasp domain"/>
    <property type="match status" value="1"/>
</dbReference>
<protein>
    <submittedName>
        <fullName evidence="14">Unannotated protein</fullName>
    </submittedName>
</protein>
<dbReference type="GO" id="GO:0005524">
    <property type="term" value="F:ATP binding"/>
    <property type="evidence" value="ECO:0007669"/>
    <property type="project" value="UniProtKB-KW"/>
</dbReference>
<evidence type="ECO:0000256" key="10">
    <source>
        <dbReference type="ARBA" id="ARBA00022984"/>
    </source>
</evidence>
<dbReference type="PIRSF" id="PIRSF039102">
    <property type="entry name" value="Ddl/VanB"/>
    <property type="match status" value="1"/>
</dbReference>
<dbReference type="Gene3D" id="3.30.1490.20">
    <property type="entry name" value="ATP-grasp fold, A domain"/>
    <property type="match status" value="1"/>
</dbReference>
<keyword evidence="9" id="KW-0133">Cell shape</keyword>
<dbReference type="EMBL" id="CAFBLU010000008">
    <property type="protein sequence ID" value="CAB4869918.1"/>
    <property type="molecule type" value="Genomic_DNA"/>
</dbReference>
<keyword evidence="11" id="KW-0464">Manganese</keyword>
<dbReference type="GO" id="GO:0008716">
    <property type="term" value="F:D-alanine-D-alanine ligase activity"/>
    <property type="evidence" value="ECO:0007669"/>
    <property type="project" value="InterPro"/>
</dbReference>
<evidence type="ECO:0000256" key="1">
    <source>
        <dbReference type="ARBA" id="ARBA00001936"/>
    </source>
</evidence>
<evidence type="ECO:0000256" key="8">
    <source>
        <dbReference type="ARBA" id="ARBA00022842"/>
    </source>
</evidence>
<reference evidence="14" key="1">
    <citation type="submission" date="2020-05" db="EMBL/GenBank/DDBJ databases">
        <authorList>
            <person name="Chiriac C."/>
            <person name="Salcher M."/>
            <person name="Ghai R."/>
            <person name="Kavagutti S V."/>
        </authorList>
    </citation>
    <scope>NUCLEOTIDE SEQUENCE</scope>
</reference>
<keyword evidence="6" id="KW-0547">Nucleotide-binding</keyword>
<evidence type="ECO:0000256" key="12">
    <source>
        <dbReference type="ARBA" id="ARBA00023316"/>
    </source>
</evidence>
<evidence type="ECO:0000313" key="14">
    <source>
        <dbReference type="EMBL" id="CAB4869918.1"/>
    </source>
</evidence>
<evidence type="ECO:0000256" key="3">
    <source>
        <dbReference type="ARBA" id="ARBA00010871"/>
    </source>
</evidence>
<evidence type="ECO:0000256" key="2">
    <source>
        <dbReference type="ARBA" id="ARBA00001946"/>
    </source>
</evidence>
<dbReference type="PROSITE" id="PS50975">
    <property type="entry name" value="ATP_GRASP"/>
    <property type="match status" value="1"/>
</dbReference>
<dbReference type="InterPro" id="IPR011095">
    <property type="entry name" value="Dala_Dala_lig_C"/>
</dbReference>
<dbReference type="PANTHER" id="PTHR23132">
    <property type="entry name" value="D-ALANINE--D-ALANINE LIGASE"/>
    <property type="match status" value="1"/>
</dbReference>
<keyword evidence="7" id="KW-0067">ATP-binding</keyword>
<dbReference type="InterPro" id="IPR013815">
    <property type="entry name" value="ATP_grasp_subdomain_1"/>
</dbReference>
<organism evidence="14">
    <name type="scientific">freshwater metagenome</name>
    <dbReference type="NCBI Taxonomy" id="449393"/>
    <lineage>
        <taxon>unclassified sequences</taxon>
        <taxon>metagenomes</taxon>
        <taxon>ecological metagenomes</taxon>
    </lineage>
</organism>
<dbReference type="AlphaFoldDB" id="A0A6J7DKN0"/>
<comment type="similarity">
    <text evidence="3">Belongs to the D-alanine--D-alanine ligase family.</text>
</comment>
<evidence type="ECO:0000256" key="4">
    <source>
        <dbReference type="ARBA" id="ARBA00022598"/>
    </source>
</evidence>
<dbReference type="GO" id="GO:0008360">
    <property type="term" value="P:regulation of cell shape"/>
    <property type="evidence" value="ECO:0007669"/>
    <property type="project" value="UniProtKB-KW"/>
</dbReference>
<dbReference type="GO" id="GO:0046872">
    <property type="term" value="F:metal ion binding"/>
    <property type="evidence" value="ECO:0007669"/>
    <property type="project" value="UniProtKB-KW"/>
</dbReference>
<keyword evidence="12" id="KW-0961">Cell wall biogenesis/degradation</keyword>
<dbReference type="Pfam" id="PF01820">
    <property type="entry name" value="Dala_Dala_lig_N"/>
    <property type="match status" value="2"/>
</dbReference>
<dbReference type="InterPro" id="IPR011761">
    <property type="entry name" value="ATP-grasp"/>
</dbReference>
<keyword evidence="8" id="KW-0460">Magnesium</keyword>
<comment type="cofactor">
    <cofactor evidence="1">
        <name>Mn(2+)</name>
        <dbReference type="ChEBI" id="CHEBI:29035"/>
    </cofactor>
</comment>
<evidence type="ECO:0000256" key="11">
    <source>
        <dbReference type="ARBA" id="ARBA00023211"/>
    </source>
</evidence>
<keyword evidence="5" id="KW-0479">Metal-binding</keyword>
<feature type="domain" description="ATP-grasp" evidence="13">
    <location>
        <begin position="115"/>
        <end position="330"/>
    </location>
</feature>
<dbReference type="GO" id="GO:0009252">
    <property type="term" value="P:peptidoglycan biosynthetic process"/>
    <property type="evidence" value="ECO:0007669"/>
    <property type="project" value="UniProtKB-KW"/>
</dbReference>
<dbReference type="NCBIfam" id="TIGR01205">
    <property type="entry name" value="D_ala_D_alaTIGR"/>
    <property type="match status" value="1"/>
</dbReference>
<evidence type="ECO:0000259" key="13">
    <source>
        <dbReference type="PROSITE" id="PS50975"/>
    </source>
</evidence>
<dbReference type="NCBIfam" id="NF002528">
    <property type="entry name" value="PRK01966.1-4"/>
    <property type="match status" value="1"/>
</dbReference>
<evidence type="ECO:0000256" key="5">
    <source>
        <dbReference type="ARBA" id="ARBA00022723"/>
    </source>
</evidence>